<evidence type="ECO:0000259" key="9">
    <source>
        <dbReference type="Pfam" id="PF20730"/>
    </source>
</evidence>
<dbReference type="InterPro" id="IPR023090">
    <property type="entry name" value="UPF0702_alpha/beta_dom_sf"/>
</dbReference>
<dbReference type="Pfam" id="PF04239">
    <property type="entry name" value="DUF421"/>
    <property type="match status" value="1"/>
</dbReference>
<feature type="domain" description="YetF-like N-terminal transmembrane" evidence="9">
    <location>
        <begin position="8"/>
        <end position="73"/>
    </location>
</feature>
<feature type="transmembrane region" description="Helical" evidence="7">
    <location>
        <begin position="6"/>
        <end position="22"/>
    </location>
</feature>
<evidence type="ECO:0000259" key="8">
    <source>
        <dbReference type="Pfam" id="PF04239"/>
    </source>
</evidence>
<dbReference type="AlphaFoldDB" id="A0A562QUS1"/>
<comment type="caution">
    <text evidence="10">The sequence shown here is derived from an EMBL/GenBank/DDBJ whole genome shotgun (WGS) entry which is preliminary data.</text>
</comment>
<dbReference type="PANTHER" id="PTHR34582:SF7">
    <property type="entry name" value="UPF0702 TRANSMEMBRANE PROTEIN YDFS"/>
    <property type="match status" value="1"/>
</dbReference>
<evidence type="ECO:0000256" key="4">
    <source>
        <dbReference type="ARBA" id="ARBA00022692"/>
    </source>
</evidence>
<keyword evidence="5 7" id="KW-1133">Transmembrane helix</keyword>
<feature type="domain" description="YetF C-terminal" evidence="8">
    <location>
        <begin position="83"/>
        <end position="213"/>
    </location>
</feature>
<feature type="transmembrane region" description="Helical" evidence="7">
    <location>
        <begin position="60"/>
        <end position="79"/>
    </location>
</feature>
<comment type="similarity">
    <text evidence="2">Belongs to the UPF0702 family.</text>
</comment>
<evidence type="ECO:0000256" key="7">
    <source>
        <dbReference type="SAM" id="Phobius"/>
    </source>
</evidence>
<dbReference type="EMBL" id="VLKZ01000001">
    <property type="protein sequence ID" value="TWI60054.1"/>
    <property type="molecule type" value="Genomic_DNA"/>
</dbReference>
<evidence type="ECO:0000256" key="1">
    <source>
        <dbReference type="ARBA" id="ARBA00004651"/>
    </source>
</evidence>
<organism evidence="10 11">
    <name type="scientific">Halalkalibacter nanhaiisediminis</name>
    <dbReference type="NCBI Taxonomy" id="688079"/>
    <lineage>
        <taxon>Bacteria</taxon>
        <taxon>Bacillati</taxon>
        <taxon>Bacillota</taxon>
        <taxon>Bacilli</taxon>
        <taxon>Bacillales</taxon>
        <taxon>Bacillaceae</taxon>
        <taxon>Halalkalibacter</taxon>
    </lineage>
</organism>
<dbReference type="GO" id="GO:0005886">
    <property type="term" value="C:plasma membrane"/>
    <property type="evidence" value="ECO:0007669"/>
    <property type="project" value="UniProtKB-SubCell"/>
</dbReference>
<dbReference type="InterPro" id="IPR048454">
    <property type="entry name" value="YetF_N"/>
</dbReference>
<comment type="subcellular location">
    <subcellularLocation>
        <location evidence="1">Cell membrane</location>
        <topology evidence="1">Multi-pass membrane protein</topology>
    </subcellularLocation>
</comment>
<accession>A0A562QUS1</accession>
<keyword evidence="4 7" id="KW-0812">Transmembrane</keyword>
<evidence type="ECO:0000313" key="11">
    <source>
        <dbReference type="Proteomes" id="UP000315711"/>
    </source>
</evidence>
<keyword evidence="3" id="KW-1003">Cell membrane</keyword>
<gene>
    <name evidence="10" type="ORF">IQ10_00478</name>
</gene>
<name>A0A562QUS1_9BACI</name>
<keyword evidence="6 7" id="KW-0472">Membrane</keyword>
<dbReference type="InterPro" id="IPR007353">
    <property type="entry name" value="DUF421"/>
</dbReference>
<dbReference type="Pfam" id="PF20730">
    <property type="entry name" value="YetF_N"/>
    <property type="match status" value="1"/>
</dbReference>
<evidence type="ECO:0000313" key="10">
    <source>
        <dbReference type="EMBL" id="TWI60054.1"/>
    </source>
</evidence>
<evidence type="ECO:0000256" key="6">
    <source>
        <dbReference type="ARBA" id="ARBA00023136"/>
    </source>
</evidence>
<dbReference type="Proteomes" id="UP000315711">
    <property type="component" value="Unassembled WGS sequence"/>
</dbReference>
<evidence type="ECO:0000256" key="5">
    <source>
        <dbReference type="ARBA" id="ARBA00022989"/>
    </source>
</evidence>
<dbReference type="RefSeq" id="WP_199757368.1">
    <property type="nucleotide sequence ID" value="NZ_VLKZ01000001.1"/>
</dbReference>
<dbReference type="PANTHER" id="PTHR34582">
    <property type="entry name" value="UPF0702 TRANSMEMBRANE PROTEIN YCAP"/>
    <property type="match status" value="1"/>
</dbReference>
<protein>
    <submittedName>
        <fullName evidence="10">Uncharacterized membrane protein YcaP (DUF421 family)</fullName>
    </submittedName>
</protein>
<reference evidence="10 11" key="1">
    <citation type="journal article" date="2015" name="Stand. Genomic Sci.">
        <title>Genomic Encyclopedia of Bacterial and Archaeal Type Strains, Phase III: the genomes of soil and plant-associated and newly described type strains.</title>
        <authorList>
            <person name="Whitman W.B."/>
            <person name="Woyke T."/>
            <person name="Klenk H.P."/>
            <person name="Zhou Y."/>
            <person name="Lilburn T.G."/>
            <person name="Beck B.J."/>
            <person name="De Vos P."/>
            <person name="Vandamme P."/>
            <person name="Eisen J.A."/>
            <person name="Garrity G."/>
            <person name="Hugenholtz P."/>
            <person name="Kyrpides N.C."/>
        </authorList>
    </citation>
    <scope>NUCLEOTIDE SEQUENCE [LARGE SCALE GENOMIC DNA]</scope>
    <source>
        <strain evidence="10 11">CGMCC 1.10116</strain>
    </source>
</reference>
<proteinExistence type="inferred from homology"/>
<evidence type="ECO:0000256" key="3">
    <source>
        <dbReference type="ARBA" id="ARBA00022475"/>
    </source>
</evidence>
<evidence type="ECO:0000256" key="2">
    <source>
        <dbReference type="ARBA" id="ARBA00006448"/>
    </source>
</evidence>
<keyword evidence="11" id="KW-1185">Reference proteome</keyword>
<sequence>MMDESLVVIVRALISFFTLLLYTRLLGKQQMGNLTYFDYINGITIGSMAGTLATDLSSKAWIHWLGLTVYVVIVFGIQFTDLKNRYFSKIIDGEPAIVMQNAKFLEKNLKKSKLTKDELMMLLREKNIFDPTQVEFAIMEPNGVLSVLPKSEYQPATPKDLHIPVQPAGLTTELIIDGVLLEKNLTQRQKDRQWLDLQLKAKGIKNIKEISFSAILPNGQLYVDTFEDHIGKESDINDYDNQF</sequence>
<dbReference type="Gene3D" id="3.30.240.20">
    <property type="entry name" value="bsu07140 like domains"/>
    <property type="match status" value="2"/>
</dbReference>